<evidence type="ECO:0000313" key="7">
    <source>
        <dbReference type="Proteomes" id="UP000199470"/>
    </source>
</evidence>
<dbReference type="GO" id="GO:1903805">
    <property type="term" value="P:L-valine import across plasma membrane"/>
    <property type="evidence" value="ECO:0007669"/>
    <property type="project" value="TreeGrafter"/>
</dbReference>
<feature type="domain" description="ABC transporter" evidence="5">
    <location>
        <begin position="2"/>
        <end position="234"/>
    </location>
</feature>
<organism evidence="6 7">
    <name type="scientific">Rugamonas rubra</name>
    <dbReference type="NCBI Taxonomy" id="758825"/>
    <lineage>
        <taxon>Bacteria</taxon>
        <taxon>Pseudomonadati</taxon>
        <taxon>Pseudomonadota</taxon>
        <taxon>Betaproteobacteria</taxon>
        <taxon>Burkholderiales</taxon>
        <taxon>Oxalobacteraceae</taxon>
        <taxon>Telluria group</taxon>
        <taxon>Rugamonas</taxon>
    </lineage>
</organism>
<dbReference type="Pfam" id="PF00005">
    <property type="entry name" value="ABC_tran"/>
    <property type="match status" value="1"/>
</dbReference>
<keyword evidence="7" id="KW-1185">Reference proteome</keyword>
<dbReference type="InterPro" id="IPR027417">
    <property type="entry name" value="P-loop_NTPase"/>
</dbReference>
<dbReference type="GO" id="GO:0015188">
    <property type="term" value="F:L-isoleucine transmembrane transporter activity"/>
    <property type="evidence" value="ECO:0007669"/>
    <property type="project" value="TreeGrafter"/>
</dbReference>
<dbReference type="PANTHER" id="PTHR45772:SF7">
    <property type="entry name" value="AMINO ACID ABC TRANSPORTER ATP-BINDING PROTEIN"/>
    <property type="match status" value="1"/>
</dbReference>
<dbReference type="GO" id="GO:0005886">
    <property type="term" value="C:plasma membrane"/>
    <property type="evidence" value="ECO:0007669"/>
    <property type="project" value="TreeGrafter"/>
</dbReference>
<gene>
    <name evidence="6" type="ORF">SAMN02982985_00844</name>
</gene>
<dbReference type="CDD" id="cd03219">
    <property type="entry name" value="ABC_Mj1267_LivG_branched"/>
    <property type="match status" value="1"/>
</dbReference>
<dbReference type="SMART" id="SM00382">
    <property type="entry name" value="AAA"/>
    <property type="match status" value="1"/>
</dbReference>
<evidence type="ECO:0000256" key="1">
    <source>
        <dbReference type="ARBA" id="ARBA00022448"/>
    </source>
</evidence>
<keyword evidence="2" id="KW-0472">Membrane</keyword>
<evidence type="ECO:0000256" key="3">
    <source>
        <dbReference type="ARBA" id="ARBA00022741"/>
    </source>
</evidence>
<dbReference type="GO" id="GO:1903806">
    <property type="term" value="P:L-isoleucine import across plasma membrane"/>
    <property type="evidence" value="ECO:0007669"/>
    <property type="project" value="TreeGrafter"/>
</dbReference>
<protein>
    <submittedName>
        <fullName evidence="6">Amino acid/amide ABC transporter ATP-binding protein 1, HAAT family (TC 3.A.1.4.-)</fullName>
    </submittedName>
</protein>
<dbReference type="Pfam" id="PF12399">
    <property type="entry name" value="BCA_ABC_TP_C"/>
    <property type="match status" value="1"/>
</dbReference>
<dbReference type="InterPro" id="IPR003593">
    <property type="entry name" value="AAA+_ATPase"/>
</dbReference>
<accession>A0A1I4J0F7</accession>
<dbReference type="PROSITE" id="PS50893">
    <property type="entry name" value="ABC_TRANSPORTER_2"/>
    <property type="match status" value="1"/>
</dbReference>
<dbReference type="InterPro" id="IPR051120">
    <property type="entry name" value="ABC_AA/LPS_Transport"/>
</dbReference>
<keyword evidence="1" id="KW-0813">Transport</keyword>
<dbReference type="GO" id="GO:0042941">
    <property type="term" value="P:D-alanine transmembrane transport"/>
    <property type="evidence" value="ECO:0007669"/>
    <property type="project" value="TreeGrafter"/>
</dbReference>
<name>A0A1I4J0F7_9BURK</name>
<evidence type="ECO:0000259" key="5">
    <source>
        <dbReference type="PROSITE" id="PS50893"/>
    </source>
</evidence>
<dbReference type="InterPro" id="IPR032823">
    <property type="entry name" value="BCA_ABC_TP_C"/>
</dbReference>
<proteinExistence type="predicted"/>
<dbReference type="GO" id="GO:0015808">
    <property type="term" value="P:L-alanine transport"/>
    <property type="evidence" value="ECO:0007669"/>
    <property type="project" value="TreeGrafter"/>
</dbReference>
<dbReference type="AlphaFoldDB" id="A0A1I4J0F7"/>
<dbReference type="OrthoDB" id="5290247at2"/>
<dbReference type="PANTHER" id="PTHR45772">
    <property type="entry name" value="CONSERVED COMPONENT OF ABC TRANSPORTER FOR NATURAL AMINO ACIDS-RELATED"/>
    <property type="match status" value="1"/>
</dbReference>
<dbReference type="GO" id="GO:0005524">
    <property type="term" value="F:ATP binding"/>
    <property type="evidence" value="ECO:0007669"/>
    <property type="project" value="UniProtKB-KW"/>
</dbReference>
<sequence length="274" mass="27978">MLELKNLSVRFGGLAALDGVDLALGAGQVLGLVGPNGAGKTTLFNAVSGLVRPGAGRVLFDGRDLAGLAPHRRARLGVGRTFQIPQPLARLTVAENLLVAQRFGAGRVDPARLAEILDFTGLAGKAGHDAAGGLALSELKALELAKALATAPRLLLLDEVLAGLESHGKRRFMAMLAELPARFGSAVLLIEHDIETIHALCPRVAVLDFGRLIADGAPADVFRDPAVVRSYTGTGADADAAMAAGARAAAARAAAADAAAADVDPDPGAGWRDA</sequence>
<keyword evidence="2" id="KW-1003">Cell membrane</keyword>
<dbReference type="Proteomes" id="UP000199470">
    <property type="component" value="Unassembled WGS sequence"/>
</dbReference>
<dbReference type="EMBL" id="FOTW01000005">
    <property type="protein sequence ID" value="SFL59506.1"/>
    <property type="molecule type" value="Genomic_DNA"/>
</dbReference>
<dbReference type="GO" id="GO:0015192">
    <property type="term" value="F:L-phenylalanine transmembrane transporter activity"/>
    <property type="evidence" value="ECO:0007669"/>
    <property type="project" value="TreeGrafter"/>
</dbReference>
<dbReference type="InterPro" id="IPR003439">
    <property type="entry name" value="ABC_transporter-like_ATP-bd"/>
</dbReference>
<dbReference type="RefSeq" id="WP_093384054.1">
    <property type="nucleotide sequence ID" value="NZ_FOTW01000005.1"/>
</dbReference>
<evidence type="ECO:0000256" key="4">
    <source>
        <dbReference type="ARBA" id="ARBA00022840"/>
    </source>
</evidence>
<dbReference type="STRING" id="758825.SAMN02982985_00844"/>
<dbReference type="Gene3D" id="3.40.50.300">
    <property type="entry name" value="P-loop containing nucleotide triphosphate hydrolases"/>
    <property type="match status" value="1"/>
</dbReference>
<keyword evidence="4 6" id="KW-0067">ATP-binding</keyword>
<evidence type="ECO:0000256" key="2">
    <source>
        <dbReference type="ARBA" id="ARBA00022475"/>
    </source>
</evidence>
<dbReference type="GO" id="GO:0005304">
    <property type="term" value="F:L-valine transmembrane transporter activity"/>
    <property type="evidence" value="ECO:0007669"/>
    <property type="project" value="TreeGrafter"/>
</dbReference>
<evidence type="ECO:0000313" key="6">
    <source>
        <dbReference type="EMBL" id="SFL59506.1"/>
    </source>
</evidence>
<dbReference type="SUPFAM" id="SSF52540">
    <property type="entry name" value="P-loop containing nucleoside triphosphate hydrolases"/>
    <property type="match status" value="1"/>
</dbReference>
<dbReference type="GO" id="GO:0016887">
    <property type="term" value="F:ATP hydrolysis activity"/>
    <property type="evidence" value="ECO:0007669"/>
    <property type="project" value="InterPro"/>
</dbReference>
<reference evidence="6 7" key="1">
    <citation type="submission" date="2016-10" db="EMBL/GenBank/DDBJ databases">
        <authorList>
            <person name="de Groot N.N."/>
        </authorList>
    </citation>
    <scope>NUCLEOTIDE SEQUENCE [LARGE SCALE GENOMIC DNA]</scope>
    <source>
        <strain evidence="6 7">ATCC 43154</strain>
    </source>
</reference>
<keyword evidence="3" id="KW-0547">Nucleotide-binding</keyword>